<dbReference type="GO" id="GO:0046872">
    <property type="term" value="F:metal ion binding"/>
    <property type="evidence" value="ECO:0007669"/>
    <property type="project" value="UniProtKB-KW"/>
</dbReference>
<evidence type="ECO:0000256" key="1">
    <source>
        <dbReference type="ARBA" id="ARBA00000110"/>
    </source>
</evidence>
<organism evidence="8 9">
    <name type="scientific">Amblyomma americanum</name>
    <name type="common">Lone star tick</name>
    <dbReference type="NCBI Taxonomy" id="6943"/>
    <lineage>
        <taxon>Eukaryota</taxon>
        <taxon>Metazoa</taxon>
        <taxon>Ecdysozoa</taxon>
        <taxon>Arthropoda</taxon>
        <taxon>Chelicerata</taxon>
        <taxon>Arachnida</taxon>
        <taxon>Acari</taxon>
        <taxon>Parasitiformes</taxon>
        <taxon>Ixodida</taxon>
        <taxon>Ixodoidea</taxon>
        <taxon>Ixodidae</taxon>
        <taxon>Amblyomminae</taxon>
        <taxon>Amblyomma</taxon>
    </lineage>
</organism>
<evidence type="ECO:0000256" key="2">
    <source>
        <dbReference type="ARBA" id="ARBA00022723"/>
    </source>
</evidence>
<keyword evidence="4" id="KW-1015">Disulfide bond</keyword>
<keyword evidence="3" id="KW-0460">Magnesium</keyword>
<evidence type="ECO:0000313" key="8">
    <source>
        <dbReference type="EMBL" id="KAK8767366.1"/>
    </source>
</evidence>
<dbReference type="PANTHER" id="PTHR46320">
    <property type="entry name" value="GLYCEROPHOSPHODIESTER PHOSPHODIESTERASE 1"/>
    <property type="match status" value="1"/>
</dbReference>
<keyword evidence="5" id="KW-0456">Lyase</keyword>
<dbReference type="Pfam" id="PF03009">
    <property type="entry name" value="GDPD"/>
    <property type="match status" value="1"/>
</dbReference>
<feature type="signal peptide" evidence="6">
    <location>
        <begin position="1"/>
        <end position="17"/>
    </location>
</feature>
<dbReference type="GO" id="GO:0005886">
    <property type="term" value="C:plasma membrane"/>
    <property type="evidence" value="ECO:0007669"/>
    <property type="project" value="TreeGrafter"/>
</dbReference>
<dbReference type="SUPFAM" id="SSF51695">
    <property type="entry name" value="PLC-like phosphodiesterases"/>
    <property type="match status" value="1"/>
</dbReference>
<proteinExistence type="predicted"/>
<protein>
    <recommendedName>
        <fullName evidence="7">GP-PDE domain-containing protein</fullName>
    </recommendedName>
</protein>
<dbReference type="GO" id="GO:0006644">
    <property type="term" value="P:phospholipid metabolic process"/>
    <property type="evidence" value="ECO:0007669"/>
    <property type="project" value="TreeGrafter"/>
</dbReference>
<dbReference type="PANTHER" id="PTHR46320:SF1">
    <property type="entry name" value="GLYCEROPHOSPHODIESTER PHOSPHODIESTERASE 1"/>
    <property type="match status" value="1"/>
</dbReference>
<dbReference type="CDD" id="cd08573">
    <property type="entry name" value="GDPD_GDE1"/>
    <property type="match status" value="1"/>
</dbReference>
<feature type="domain" description="GP-PDE" evidence="7">
    <location>
        <begin position="42"/>
        <end position="306"/>
    </location>
</feature>
<evidence type="ECO:0000256" key="4">
    <source>
        <dbReference type="ARBA" id="ARBA00023157"/>
    </source>
</evidence>
<evidence type="ECO:0000259" key="7">
    <source>
        <dbReference type="PROSITE" id="PS51704"/>
    </source>
</evidence>
<feature type="chain" id="PRO_5042985328" description="GP-PDE domain-containing protein" evidence="6">
    <location>
        <begin position="18"/>
        <end position="306"/>
    </location>
</feature>
<name>A0AAQ4DY26_AMBAM</name>
<keyword evidence="2" id="KW-0479">Metal-binding</keyword>
<comment type="caution">
    <text evidence="8">The sequence shown here is derived from an EMBL/GenBank/DDBJ whole genome shotgun (WGS) entry which is preliminary data.</text>
</comment>
<evidence type="ECO:0000256" key="6">
    <source>
        <dbReference type="SAM" id="SignalP"/>
    </source>
</evidence>
<keyword evidence="9" id="KW-1185">Reference proteome</keyword>
<dbReference type="GO" id="GO:0008889">
    <property type="term" value="F:glycerophosphodiester phosphodiesterase activity"/>
    <property type="evidence" value="ECO:0007669"/>
    <property type="project" value="TreeGrafter"/>
</dbReference>
<dbReference type="GO" id="GO:0016829">
    <property type="term" value="F:lyase activity"/>
    <property type="evidence" value="ECO:0007669"/>
    <property type="project" value="UniProtKB-KW"/>
</dbReference>
<dbReference type="AlphaFoldDB" id="A0AAQ4DY26"/>
<keyword evidence="6" id="KW-0732">Signal</keyword>
<dbReference type="Gene3D" id="3.20.20.190">
    <property type="entry name" value="Phosphatidylinositol (PI) phosphodiesterase"/>
    <property type="match status" value="1"/>
</dbReference>
<dbReference type="InterPro" id="IPR030395">
    <property type="entry name" value="GP_PDE_dom"/>
</dbReference>
<dbReference type="EMBL" id="JARKHS020025540">
    <property type="protein sequence ID" value="KAK8767366.1"/>
    <property type="molecule type" value="Genomic_DNA"/>
</dbReference>
<dbReference type="InterPro" id="IPR017946">
    <property type="entry name" value="PLC-like_Pdiesterase_TIM-brl"/>
</dbReference>
<dbReference type="Proteomes" id="UP001321473">
    <property type="component" value="Unassembled WGS sequence"/>
</dbReference>
<evidence type="ECO:0000313" key="9">
    <source>
        <dbReference type="Proteomes" id="UP001321473"/>
    </source>
</evidence>
<gene>
    <name evidence="8" type="ORF">V5799_005853</name>
</gene>
<evidence type="ECO:0000256" key="3">
    <source>
        <dbReference type="ARBA" id="ARBA00022842"/>
    </source>
</evidence>
<sequence length="306" mass="34640">MALWYLAVIVTALASYAAQRAAIPRLDNALAVEVIFGAEHRPPVFAHRGGAHDAPENTLAAFREAKRNNASGVEFDLSFTQDSVAVLFHDDTLERTTNGEGPLASVTFEALRRLDASCKHPLSNKFKSERVPTLEEGVKECLQLGLRLIIDVKEHDHRAVKVVDDLFRQRPVLYKHALVASFYPHFIYALRCQNPNIVTALTWRSGFLAYEDMQNQRPRFQSRIKHWILRTADWLLDAALHSGLLPHLTGASAVLISTNSLSLEYVRSWRRHGLHVIAWTPNDPTEKDYLRKVLRVPVITDKVRRG</sequence>
<accession>A0AAQ4DY26</accession>
<comment type="catalytic activity">
    <reaction evidence="1">
        <text>an N-(acyl)-sphingosylphosphoethanolamine = an N-(acyl)-sphingosyl-1,3-cyclic phosphate + ethanolamine</text>
        <dbReference type="Rhea" id="RHEA:60648"/>
        <dbReference type="ChEBI" id="CHEBI:57603"/>
        <dbReference type="ChEBI" id="CHEBI:143891"/>
        <dbReference type="ChEBI" id="CHEBI:143892"/>
    </reaction>
</comment>
<evidence type="ECO:0000256" key="5">
    <source>
        <dbReference type="ARBA" id="ARBA00023239"/>
    </source>
</evidence>
<dbReference type="PROSITE" id="PS51704">
    <property type="entry name" value="GP_PDE"/>
    <property type="match status" value="1"/>
</dbReference>
<dbReference type="GO" id="GO:0006580">
    <property type="term" value="P:ethanolamine metabolic process"/>
    <property type="evidence" value="ECO:0007669"/>
    <property type="project" value="TreeGrafter"/>
</dbReference>
<dbReference type="GO" id="GO:0070291">
    <property type="term" value="P:N-acylethanolamine metabolic process"/>
    <property type="evidence" value="ECO:0007669"/>
    <property type="project" value="TreeGrafter"/>
</dbReference>
<reference evidence="8 9" key="1">
    <citation type="journal article" date="2023" name="Arcadia Sci">
        <title>De novo assembly of a long-read Amblyomma americanum tick genome.</title>
        <authorList>
            <person name="Chou S."/>
            <person name="Poskanzer K.E."/>
            <person name="Rollins M."/>
            <person name="Thuy-Boun P.S."/>
        </authorList>
    </citation>
    <scope>NUCLEOTIDE SEQUENCE [LARGE SCALE GENOMIC DNA]</scope>
    <source>
        <strain evidence="8">F_SG_1</strain>
        <tissue evidence="8">Salivary glands</tissue>
    </source>
</reference>